<dbReference type="PROSITE" id="PS51898">
    <property type="entry name" value="TYR_RECOMBINASE"/>
    <property type="match status" value="1"/>
</dbReference>
<dbReference type="Pfam" id="PF00589">
    <property type="entry name" value="Phage_integrase"/>
    <property type="match status" value="1"/>
</dbReference>
<dbReference type="InterPro" id="IPR013762">
    <property type="entry name" value="Integrase-like_cat_sf"/>
</dbReference>
<accession>A0A4R3Q5E0</accession>
<dbReference type="Proteomes" id="UP000294576">
    <property type="component" value="Unassembled WGS sequence"/>
</dbReference>
<dbReference type="GO" id="GO:0015074">
    <property type="term" value="P:DNA integration"/>
    <property type="evidence" value="ECO:0007669"/>
    <property type="project" value="InterPro"/>
</dbReference>
<organism evidence="3 4">
    <name type="scientific">Rhizobium sullae</name>
    <name type="common">Rhizobium hedysari</name>
    <dbReference type="NCBI Taxonomy" id="50338"/>
    <lineage>
        <taxon>Bacteria</taxon>
        <taxon>Pseudomonadati</taxon>
        <taxon>Pseudomonadota</taxon>
        <taxon>Alphaproteobacteria</taxon>
        <taxon>Hyphomicrobiales</taxon>
        <taxon>Rhizobiaceae</taxon>
        <taxon>Rhizobium/Agrobacterium group</taxon>
        <taxon>Rhizobium</taxon>
    </lineage>
</organism>
<keyword evidence="1" id="KW-0233">DNA recombination</keyword>
<sequence length="148" mass="16137">MWKDVDLERGILFLPDSKTGKKPVILSPQTHAILSSRTRIGKYVIAGAEAGTKDEKPRSDLDRPWKAVTERAGLTKLRLHDLRRTYASIGAGGGQGLPIIGKLLGHKNVTTTQRYAHLDTDPMRRVTNFIGNHIDRAMGGANGEAAAD</sequence>
<dbReference type="EMBL" id="SMBH01000013">
    <property type="protein sequence ID" value="TCU13086.1"/>
    <property type="molecule type" value="Genomic_DNA"/>
</dbReference>
<dbReference type="GO" id="GO:0003677">
    <property type="term" value="F:DNA binding"/>
    <property type="evidence" value="ECO:0007669"/>
    <property type="project" value="InterPro"/>
</dbReference>
<feature type="domain" description="Tyr recombinase" evidence="2">
    <location>
        <begin position="1"/>
        <end position="128"/>
    </location>
</feature>
<dbReference type="Gene3D" id="1.10.443.10">
    <property type="entry name" value="Intergrase catalytic core"/>
    <property type="match status" value="1"/>
</dbReference>
<evidence type="ECO:0000313" key="4">
    <source>
        <dbReference type="Proteomes" id="UP000294576"/>
    </source>
</evidence>
<evidence type="ECO:0000256" key="1">
    <source>
        <dbReference type="ARBA" id="ARBA00023172"/>
    </source>
</evidence>
<dbReference type="AlphaFoldDB" id="A0A4R3Q5E0"/>
<evidence type="ECO:0000259" key="2">
    <source>
        <dbReference type="PROSITE" id="PS51898"/>
    </source>
</evidence>
<evidence type="ECO:0000313" key="3">
    <source>
        <dbReference type="EMBL" id="TCU13086.1"/>
    </source>
</evidence>
<dbReference type="SUPFAM" id="SSF56349">
    <property type="entry name" value="DNA breaking-rejoining enzymes"/>
    <property type="match status" value="1"/>
</dbReference>
<reference evidence="3 4" key="1">
    <citation type="submission" date="2019-03" db="EMBL/GenBank/DDBJ databases">
        <title>Genomic Encyclopedia of Type Strains, Phase IV (KMG-V): Genome sequencing to study the core and pangenomes of soil and plant-associated prokaryotes.</title>
        <authorList>
            <person name="Whitman W."/>
        </authorList>
    </citation>
    <scope>NUCLEOTIDE SEQUENCE [LARGE SCALE GENOMIC DNA]</scope>
    <source>
        <strain evidence="3 4">Hc14</strain>
    </source>
</reference>
<protein>
    <submittedName>
        <fullName evidence="3">Phage integrase family protein</fullName>
    </submittedName>
</protein>
<dbReference type="InterPro" id="IPR011010">
    <property type="entry name" value="DNA_brk_join_enz"/>
</dbReference>
<proteinExistence type="predicted"/>
<comment type="caution">
    <text evidence="3">The sequence shown here is derived from an EMBL/GenBank/DDBJ whole genome shotgun (WGS) entry which is preliminary data.</text>
</comment>
<dbReference type="GO" id="GO:0006310">
    <property type="term" value="P:DNA recombination"/>
    <property type="evidence" value="ECO:0007669"/>
    <property type="project" value="UniProtKB-KW"/>
</dbReference>
<dbReference type="CDD" id="cd00796">
    <property type="entry name" value="INT_Rci_Hp1_C"/>
    <property type="match status" value="1"/>
</dbReference>
<gene>
    <name evidence="3" type="ORF">EV132_11370</name>
</gene>
<name>A0A4R3Q5E0_RHISU</name>
<dbReference type="InterPro" id="IPR002104">
    <property type="entry name" value="Integrase_catalytic"/>
</dbReference>